<dbReference type="AlphaFoldDB" id="A0A645E176"/>
<reference evidence="2" key="1">
    <citation type="submission" date="2019-08" db="EMBL/GenBank/DDBJ databases">
        <authorList>
            <person name="Kucharzyk K."/>
            <person name="Murdoch R.W."/>
            <person name="Higgins S."/>
            <person name="Loffler F."/>
        </authorList>
    </citation>
    <scope>NUCLEOTIDE SEQUENCE</scope>
</reference>
<gene>
    <name evidence="2" type="ORF">SDC9_142453</name>
</gene>
<feature type="transmembrane region" description="Helical" evidence="1">
    <location>
        <begin position="20"/>
        <end position="38"/>
    </location>
</feature>
<sequence>MKEVDKVGFLGVFTGGIKGIAATVSSAILFGYLMAIFFNPKTKV</sequence>
<accession>A0A645E176</accession>
<keyword evidence="1" id="KW-0812">Transmembrane</keyword>
<organism evidence="2">
    <name type="scientific">bioreactor metagenome</name>
    <dbReference type="NCBI Taxonomy" id="1076179"/>
    <lineage>
        <taxon>unclassified sequences</taxon>
        <taxon>metagenomes</taxon>
        <taxon>ecological metagenomes</taxon>
    </lineage>
</organism>
<keyword evidence="1" id="KW-1133">Transmembrane helix</keyword>
<comment type="caution">
    <text evidence="2">The sequence shown here is derived from an EMBL/GenBank/DDBJ whole genome shotgun (WGS) entry which is preliminary data.</text>
</comment>
<evidence type="ECO:0008006" key="3">
    <source>
        <dbReference type="Google" id="ProtNLM"/>
    </source>
</evidence>
<evidence type="ECO:0000313" key="2">
    <source>
        <dbReference type="EMBL" id="MPM95299.1"/>
    </source>
</evidence>
<keyword evidence="1" id="KW-0472">Membrane</keyword>
<dbReference type="EMBL" id="VSSQ01041814">
    <property type="protein sequence ID" value="MPM95299.1"/>
    <property type="molecule type" value="Genomic_DNA"/>
</dbReference>
<protein>
    <recommendedName>
        <fullName evidence="3">Stage V sporulation protein AE</fullName>
    </recommendedName>
</protein>
<proteinExistence type="predicted"/>
<name>A0A645E176_9ZZZZ</name>
<evidence type="ECO:0000256" key="1">
    <source>
        <dbReference type="SAM" id="Phobius"/>
    </source>
</evidence>